<dbReference type="CDD" id="cd04301">
    <property type="entry name" value="NAT_SF"/>
    <property type="match status" value="1"/>
</dbReference>
<dbReference type="RefSeq" id="WP_133766727.1">
    <property type="nucleotide sequence ID" value="NZ_BAAARP010000003.1"/>
</dbReference>
<dbReference type="SUPFAM" id="SSF55729">
    <property type="entry name" value="Acyl-CoA N-acyltransferases (Nat)"/>
    <property type="match status" value="1"/>
</dbReference>
<dbReference type="InterPro" id="IPR000182">
    <property type="entry name" value="GNAT_dom"/>
</dbReference>
<dbReference type="PANTHER" id="PTHR43877">
    <property type="entry name" value="AMINOALKYLPHOSPHONATE N-ACETYLTRANSFERASE-RELATED-RELATED"/>
    <property type="match status" value="1"/>
</dbReference>
<protein>
    <submittedName>
        <fullName evidence="4">L-amino acid N-acyltransferase YncA</fullName>
    </submittedName>
</protein>
<sequence length="151" mass="16209">MPFELRDAGPEDAPALADIHLRARAAAGDAFPPPAHADEELLPHLLQDVLPVAEVRLLLRDGVPVGYATLEGDLLADLYVAPDEQGSGAGTVLLDDAKARRPEGLRLWVFESNCAARGFYERRGFVVVGGTDGDNDEGAPDLLMRWPGADR</sequence>
<feature type="domain" description="N-acetyltransferase" evidence="3">
    <location>
        <begin position="3"/>
        <end position="149"/>
    </location>
</feature>
<dbReference type="AlphaFoldDB" id="A0A4R7FMJ7"/>
<evidence type="ECO:0000313" key="5">
    <source>
        <dbReference type="Proteomes" id="UP000295344"/>
    </source>
</evidence>
<dbReference type="Gene3D" id="3.40.630.30">
    <property type="match status" value="1"/>
</dbReference>
<evidence type="ECO:0000256" key="1">
    <source>
        <dbReference type="ARBA" id="ARBA00022679"/>
    </source>
</evidence>
<dbReference type="PROSITE" id="PS51186">
    <property type="entry name" value="GNAT"/>
    <property type="match status" value="1"/>
</dbReference>
<dbReference type="EMBL" id="SOAM01000002">
    <property type="protein sequence ID" value="TDS77687.1"/>
    <property type="molecule type" value="Genomic_DNA"/>
</dbReference>
<dbReference type="GO" id="GO:0016747">
    <property type="term" value="F:acyltransferase activity, transferring groups other than amino-acyl groups"/>
    <property type="evidence" value="ECO:0007669"/>
    <property type="project" value="InterPro"/>
</dbReference>
<keyword evidence="5" id="KW-1185">Reference proteome</keyword>
<evidence type="ECO:0000313" key="4">
    <source>
        <dbReference type="EMBL" id="TDS77687.1"/>
    </source>
</evidence>
<dbReference type="InterPro" id="IPR050832">
    <property type="entry name" value="Bact_Acetyltransf"/>
</dbReference>
<reference evidence="4 5" key="1">
    <citation type="submission" date="2019-03" db="EMBL/GenBank/DDBJ databases">
        <title>Genomic Encyclopedia of Archaeal and Bacterial Type Strains, Phase II (KMG-II): from individual species to whole genera.</title>
        <authorList>
            <person name="Goeker M."/>
        </authorList>
    </citation>
    <scope>NUCLEOTIDE SEQUENCE [LARGE SCALE GENOMIC DNA]</scope>
    <source>
        <strain evidence="4 5">DSM 24782</strain>
    </source>
</reference>
<keyword evidence="1 4" id="KW-0808">Transferase</keyword>
<evidence type="ECO:0000256" key="2">
    <source>
        <dbReference type="ARBA" id="ARBA00023315"/>
    </source>
</evidence>
<dbReference type="OrthoDB" id="3190820at2"/>
<dbReference type="Proteomes" id="UP000295344">
    <property type="component" value="Unassembled WGS sequence"/>
</dbReference>
<gene>
    <name evidence="4" type="ORF">CLV52_2646</name>
</gene>
<dbReference type="Pfam" id="PF13508">
    <property type="entry name" value="Acetyltransf_7"/>
    <property type="match status" value="1"/>
</dbReference>
<name>A0A4R7FMJ7_9MICO</name>
<proteinExistence type="predicted"/>
<dbReference type="InterPro" id="IPR016181">
    <property type="entry name" value="Acyl_CoA_acyltransferase"/>
</dbReference>
<dbReference type="PANTHER" id="PTHR43877:SF2">
    <property type="entry name" value="AMINOALKYLPHOSPHONATE N-ACETYLTRANSFERASE-RELATED"/>
    <property type="match status" value="1"/>
</dbReference>
<evidence type="ECO:0000259" key="3">
    <source>
        <dbReference type="PROSITE" id="PS51186"/>
    </source>
</evidence>
<comment type="caution">
    <text evidence="4">The sequence shown here is derived from an EMBL/GenBank/DDBJ whole genome shotgun (WGS) entry which is preliminary data.</text>
</comment>
<accession>A0A4R7FMJ7</accession>
<organism evidence="4 5">
    <name type="scientific">Amnibacterium kyonggiense</name>
    <dbReference type="NCBI Taxonomy" id="595671"/>
    <lineage>
        <taxon>Bacteria</taxon>
        <taxon>Bacillati</taxon>
        <taxon>Actinomycetota</taxon>
        <taxon>Actinomycetes</taxon>
        <taxon>Micrococcales</taxon>
        <taxon>Microbacteriaceae</taxon>
        <taxon>Amnibacterium</taxon>
    </lineage>
</organism>
<keyword evidence="2 4" id="KW-0012">Acyltransferase</keyword>